<dbReference type="AlphaFoldDB" id="A0A6C0LVE7"/>
<evidence type="ECO:0000313" key="2">
    <source>
        <dbReference type="EMBL" id="QHU33534.1"/>
    </source>
</evidence>
<organism evidence="2">
    <name type="scientific">viral metagenome</name>
    <dbReference type="NCBI Taxonomy" id="1070528"/>
    <lineage>
        <taxon>unclassified sequences</taxon>
        <taxon>metagenomes</taxon>
        <taxon>organismal metagenomes</taxon>
    </lineage>
</organism>
<keyword evidence="1" id="KW-1133">Transmembrane helix</keyword>
<keyword evidence="1" id="KW-0812">Transmembrane</keyword>
<protein>
    <submittedName>
        <fullName evidence="2">Uncharacterized protein</fullName>
    </submittedName>
</protein>
<keyword evidence="1" id="KW-0472">Membrane</keyword>
<sequence>MAIPVGAIIAGIIGFLVIVGVGVGLYMIAPTARSGLGDGELPAGMGGAAVGAPDETEAGGIVGDTTSPASDADNTNITEEQIVNSVSVETPDNYEFMFDDCPKGLSSSVISTNMTITSCADECTKRENCGAFLMTGCTTSKNCGGQCTLLTNNTTNIISKSEFGNGLCSTTVGDMKLYRKKA</sequence>
<accession>A0A6C0LVE7</accession>
<reference evidence="2" key="1">
    <citation type="journal article" date="2020" name="Nature">
        <title>Giant virus diversity and host interactions through global metagenomics.</title>
        <authorList>
            <person name="Schulz F."/>
            <person name="Roux S."/>
            <person name="Paez-Espino D."/>
            <person name="Jungbluth S."/>
            <person name="Walsh D.A."/>
            <person name="Denef V.J."/>
            <person name="McMahon K.D."/>
            <person name="Konstantinidis K.T."/>
            <person name="Eloe-Fadrosh E.A."/>
            <person name="Kyrpides N.C."/>
            <person name="Woyke T."/>
        </authorList>
    </citation>
    <scope>NUCLEOTIDE SEQUENCE</scope>
    <source>
        <strain evidence="2">GVMAG-S-1016704-121</strain>
    </source>
</reference>
<evidence type="ECO:0000256" key="1">
    <source>
        <dbReference type="SAM" id="Phobius"/>
    </source>
</evidence>
<feature type="transmembrane region" description="Helical" evidence="1">
    <location>
        <begin position="6"/>
        <end position="28"/>
    </location>
</feature>
<name>A0A6C0LVE7_9ZZZZ</name>
<proteinExistence type="predicted"/>
<dbReference type="EMBL" id="MN740558">
    <property type="protein sequence ID" value="QHU33534.1"/>
    <property type="molecule type" value="Genomic_DNA"/>
</dbReference>